<dbReference type="InterPro" id="IPR020850">
    <property type="entry name" value="GED_dom"/>
</dbReference>
<dbReference type="InterPro" id="IPR045063">
    <property type="entry name" value="Dynamin_N"/>
</dbReference>
<dbReference type="EMBL" id="PDND01000095">
    <property type="protein sequence ID" value="PGH32375.1"/>
    <property type="molecule type" value="Genomic_DNA"/>
</dbReference>
<dbReference type="InterPro" id="IPR030381">
    <property type="entry name" value="G_DYNAMIN_dom"/>
</dbReference>
<dbReference type="Proteomes" id="UP000226031">
    <property type="component" value="Unassembled WGS sequence"/>
</dbReference>
<dbReference type="AlphaFoldDB" id="A0A2B7ZFK6"/>
<evidence type="ECO:0000256" key="1">
    <source>
        <dbReference type="ARBA" id="ARBA00022741"/>
    </source>
</evidence>
<feature type="domain" description="Dynamin-type G" evidence="4">
    <location>
        <begin position="31"/>
        <end position="323"/>
    </location>
</feature>
<keyword evidence="2" id="KW-0342">GTP-binding</keyword>
<dbReference type="PANTHER" id="PTHR11566:SF215">
    <property type="entry name" value="DYNAMIN GTPASE"/>
    <property type="match status" value="1"/>
</dbReference>
<dbReference type="Gene3D" id="3.40.50.300">
    <property type="entry name" value="P-loop containing nucleotide triphosphate hydrolases"/>
    <property type="match status" value="1"/>
</dbReference>
<dbReference type="GO" id="GO:0016020">
    <property type="term" value="C:membrane"/>
    <property type="evidence" value="ECO:0007669"/>
    <property type="project" value="TreeGrafter"/>
</dbReference>
<dbReference type="InterPro" id="IPR022812">
    <property type="entry name" value="Dynamin"/>
</dbReference>
<dbReference type="FunFam" id="3.40.50.300:FF:001425">
    <property type="entry name" value="Dynamin GTPase, putative"/>
    <property type="match status" value="1"/>
</dbReference>
<reference evidence="5 6" key="1">
    <citation type="submission" date="2017-10" db="EMBL/GenBank/DDBJ databases">
        <title>Comparative genomics in systemic dimorphic fungi from Ajellomycetaceae.</title>
        <authorList>
            <person name="Munoz J.F."/>
            <person name="Mcewen J.G."/>
            <person name="Clay O.K."/>
            <person name="Cuomo C.A."/>
        </authorList>
    </citation>
    <scope>NUCLEOTIDE SEQUENCE [LARGE SCALE GENOMIC DNA]</scope>
    <source>
        <strain evidence="5 6">UAMH4076</strain>
    </source>
</reference>
<dbReference type="InterPro" id="IPR027417">
    <property type="entry name" value="P-loop_NTPase"/>
</dbReference>
<dbReference type="GO" id="GO:0005739">
    <property type="term" value="C:mitochondrion"/>
    <property type="evidence" value="ECO:0007669"/>
    <property type="project" value="TreeGrafter"/>
</dbReference>
<evidence type="ECO:0000256" key="2">
    <source>
        <dbReference type="ARBA" id="ARBA00023134"/>
    </source>
</evidence>
<dbReference type="PRINTS" id="PR00195">
    <property type="entry name" value="DYNAMIN"/>
</dbReference>
<dbReference type="PANTHER" id="PTHR11566">
    <property type="entry name" value="DYNAMIN"/>
    <property type="match status" value="1"/>
</dbReference>
<organism evidence="5 6">
    <name type="scientific">[Emmonsia] crescens</name>
    <dbReference type="NCBI Taxonomy" id="73230"/>
    <lineage>
        <taxon>Eukaryota</taxon>
        <taxon>Fungi</taxon>
        <taxon>Dikarya</taxon>
        <taxon>Ascomycota</taxon>
        <taxon>Pezizomycotina</taxon>
        <taxon>Eurotiomycetes</taxon>
        <taxon>Eurotiomycetidae</taxon>
        <taxon>Onygenales</taxon>
        <taxon>Ajellomycetaceae</taxon>
        <taxon>Emergomyces</taxon>
    </lineage>
</organism>
<keyword evidence="1" id="KW-0547">Nucleotide-binding</keyword>
<dbReference type="Pfam" id="PF00350">
    <property type="entry name" value="Dynamin_N"/>
    <property type="match status" value="1"/>
</dbReference>
<evidence type="ECO:0000313" key="6">
    <source>
        <dbReference type="Proteomes" id="UP000226031"/>
    </source>
</evidence>
<dbReference type="InterPro" id="IPR001401">
    <property type="entry name" value="Dynamin_GTPase"/>
</dbReference>
<dbReference type="GO" id="GO:0016559">
    <property type="term" value="P:peroxisome fission"/>
    <property type="evidence" value="ECO:0007669"/>
    <property type="project" value="TreeGrafter"/>
</dbReference>
<dbReference type="PROSITE" id="PS51718">
    <property type="entry name" value="G_DYNAMIN_2"/>
    <property type="match status" value="1"/>
</dbReference>
<dbReference type="GO" id="GO:0003924">
    <property type="term" value="F:GTPase activity"/>
    <property type="evidence" value="ECO:0007669"/>
    <property type="project" value="InterPro"/>
</dbReference>
<accession>A0A2B7ZFK6</accession>
<feature type="domain" description="GED" evidence="3">
    <location>
        <begin position="638"/>
        <end position="725"/>
    </location>
</feature>
<dbReference type="InterPro" id="IPR000375">
    <property type="entry name" value="Dynamin_stalk"/>
</dbReference>
<proteinExistence type="predicted"/>
<dbReference type="VEuPathDB" id="FungiDB:EMCG_00006"/>
<name>A0A2B7ZFK6_9EURO</name>
<dbReference type="SMART" id="SM00053">
    <property type="entry name" value="DYNc"/>
    <property type="match status" value="1"/>
</dbReference>
<dbReference type="Gene3D" id="1.20.120.1240">
    <property type="entry name" value="Dynamin, middle domain"/>
    <property type="match status" value="1"/>
</dbReference>
<protein>
    <recommendedName>
        <fullName evidence="7">Dynamin GTPase</fullName>
    </recommendedName>
</protein>
<dbReference type="GO" id="GO:0005874">
    <property type="term" value="C:microtubule"/>
    <property type="evidence" value="ECO:0007669"/>
    <property type="project" value="TreeGrafter"/>
</dbReference>
<dbReference type="GO" id="GO:0008017">
    <property type="term" value="F:microtubule binding"/>
    <property type="evidence" value="ECO:0007669"/>
    <property type="project" value="TreeGrafter"/>
</dbReference>
<dbReference type="CDD" id="cd08771">
    <property type="entry name" value="DLP_1"/>
    <property type="match status" value="1"/>
</dbReference>
<keyword evidence="6" id="KW-1185">Reference proteome</keyword>
<dbReference type="GO" id="GO:0000266">
    <property type="term" value="P:mitochondrial fission"/>
    <property type="evidence" value="ECO:0007669"/>
    <property type="project" value="TreeGrafter"/>
</dbReference>
<evidence type="ECO:0000259" key="4">
    <source>
        <dbReference type="PROSITE" id="PS51718"/>
    </source>
</evidence>
<gene>
    <name evidence="5" type="ORF">GX50_04855</name>
</gene>
<dbReference type="GO" id="GO:0006897">
    <property type="term" value="P:endocytosis"/>
    <property type="evidence" value="ECO:0007669"/>
    <property type="project" value="TreeGrafter"/>
</dbReference>
<dbReference type="GO" id="GO:0005525">
    <property type="term" value="F:GTP binding"/>
    <property type="evidence" value="ECO:0007669"/>
    <property type="project" value="InterPro"/>
</dbReference>
<sequence length="725" mass="82156">MTVDNTGYSRLGDPGLLHRIDQLFACNVGDYIDLPQLVVVGDQSSGKSSVLEGLTKLPFPRQSGLCTRFATQITFRRAATKMIVVSIIPHARASPEHANKMKGWAIEVQKLDAKTFEKIMEEVHEVMELSDHQTESPNLRRTFSNDVLRLEIAGPDEDHMSVIDVPGIFKNTTPGKTTKHDIDMVREMVLGYMQNPRSVMLTVVPANVDIATQEIVEMARELDPDYDRTLGVLTKPDLVDKGAENDIVDIIGGKGPGSRVQWSVVRNPGQQELQSQNTDRHSEASFFRDVRPWNTLDKDRVGIVALRTRLQEVHTCHTRREFPKVKSEIGKRLKVSREALRTLGAERDTPEKQSRFLLDIVKRFQDLVSLALTTNYGADDLFDEHLELRIATEIVRRNTIFSEQMEKLGQEYWFNSKDELGKESIPGSGLALLSPPEEGEETARKSSANDQFNVRISSDPAELDDILYDQEAIPAPSSNIHKWLEATYTNSCGFELGTFDPNLLSTIMKRQTTKWTSLALGYVSDTVAIVHTFILTAMPSLCADERVRTNLLSNIMDDLIERYRMALEQVSFLLQVERVGTPMTQNHYFNDSLQKCRQKRMQAALETMVVKDICTHGTVVRLEDIVHHNPMSNTRHTVQDIHDILESYYKVARKRFVDNVCMQATDYHLITGPNTPLKLLSPAYILDLADHQLEDIAGEDPGLKRKRKQLKKEIDELEKGRKILL</sequence>
<dbReference type="GO" id="GO:0048312">
    <property type="term" value="P:intracellular distribution of mitochondria"/>
    <property type="evidence" value="ECO:0007669"/>
    <property type="project" value="TreeGrafter"/>
</dbReference>
<evidence type="ECO:0000313" key="5">
    <source>
        <dbReference type="EMBL" id="PGH32375.1"/>
    </source>
</evidence>
<comment type="caution">
    <text evidence="5">The sequence shown here is derived from an EMBL/GenBank/DDBJ whole genome shotgun (WGS) entry which is preliminary data.</text>
</comment>
<dbReference type="PROSITE" id="PS51388">
    <property type="entry name" value="GED"/>
    <property type="match status" value="1"/>
</dbReference>
<dbReference type="Pfam" id="PF01031">
    <property type="entry name" value="Dynamin_M"/>
    <property type="match status" value="1"/>
</dbReference>
<dbReference type="SUPFAM" id="SSF52540">
    <property type="entry name" value="P-loop containing nucleoside triphosphate hydrolases"/>
    <property type="match status" value="1"/>
</dbReference>
<evidence type="ECO:0008006" key="7">
    <source>
        <dbReference type="Google" id="ProtNLM"/>
    </source>
</evidence>
<dbReference type="STRING" id="73230.A0A2B7ZFK6"/>
<evidence type="ECO:0000259" key="3">
    <source>
        <dbReference type="PROSITE" id="PS51388"/>
    </source>
</evidence>